<comment type="caution">
    <text evidence="4">The sequence shown here is derived from an EMBL/GenBank/DDBJ whole genome shotgun (WGS) entry which is preliminary data.</text>
</comment>
<feature type="signal peptide" evidence="3">
    <location>
        <begin position="1"/>
        <end position="27"/>
    </location>
</feature>
<accession>A0A5N0UNH0</accession>
<protein>
    <submittedName>
        <fullName evidence="4">Uncharacterized protein</fullName>
    </submittedName>
</protein>
<dbReference type="EMBL" id="VMNW02000096">
    <property type="protein sequence ID" value="KAA9151757.1"/>
    <property type="molecule type" value="Genomic_DNA"/>
</dbReference>
<keyword evidence="2" id="KW-1133">Transmembrane helix</keyword>
<feature type="compositionally biased region" description="Polar residues" evidence="1">
    <location>
        <begin position="108"/>
        <end position="121"/>
    </location>
</feature>
<feature type="region of interest" description="Disordered" evidence="1">
    <location>
        <begin position="64"/>
        <end position="203"/>
    </location>
</feature>
<evidence type="ECO:0000313" key="5">
    <source>
        <dbReference type="Proteomes" id="UP000319769"/>
    </source>
</evidence>
<evidence type="ECO:0000256" key="2">
    <source>
        <dbReference type="SAM" id="Phobius"/>
    </source>
</evidence>
<evidence type="ECO:0000256" key="3">
    <source>
        <dbReference type="SAM" id="SignalP"/>
    </source>
</evidence>
<keyword evidence="2" id="KW-0472">Membrane</keyword>
<proteinExistence type="predicted"/>
<gene>
    <name evidence="4" type="ORF">FPZ12_038175</name>
</gene>
<evidence type="ECO:0000256" key="1">
    <source>
        <dbReference type="SAM" id="MobiDB-lite"/>
    </source>
</evidence>
<dbReference type="Proteomes" id="UP000319769">
    <property type="component" value="Unassembled WGS sequence"/>
</dbReference>
<dbReference type="AlphaFoldDB" id="A0A5N0UNH0"/>
<keyword evidence="5" id="KW-1185">Reference proteome</keyword>
<reference evidence="4" key="1">
    <citation type="submission" date="2019-09" db="EMBL/GenBank/DDBJ databases">
        <authorList>
            <person name="Teo W.F.A."/>
            <person name="Duangmal K."/>
        </authorList>
    </citation>
    <scope>NUCLEOTIDE SEQUENCE [LARGE SCALE GENOMIC DNA]</scope>
    <source>
        <strain evidence="4">K81G1</strain>
    </source>
</reference>
<feature type="chain" id="PRO_5024313162" evidence="3">
    <location>
        <begin position="28"/>
        <end position="203"/>
    </location>
</feature>
<evidence type="ECO:0000313" key="4">
    <source>
        <dbReference type="EMBL" id="KAA9151757.1"/>
    </source>
</evidence>
<keyword evidence="3" id="KW-0732">Signal</keyword>
<feature type="transmembrane region" description="Helical" evidence="2">
    <location>
        <begin position="43"/>
        <end position="60"/>
    </location>
</feature>
<name>A0A5N0UNH0_9PSEU</name>
<feature type="compositionally biased region" description="Polar residues" evidence="1">
    <location>
        <begin position="171"/>
        <end position="194"/>
    </location>
</feature>
<dbReference type="RefSeq" id="WP_144757599.1">
    <property type="nucleotide sequence ID" value="NZ_VMNW02000096.1"/>
</dbReference>
<sequence length="203" mass="21428">MTNKARRWVAAVLLGVALPLGPAVAEAAPAQEPMAAASNDDGGAWGLLGLFGLLGLLGLIPRKQPGQLPPTYRPPQRRANPNVASPLDNYPVMADSDEDAEGYYEQPAPQSYPTGQGQPQSPGREWPGAGQSDPRQRRPWEQAPGRPAQPGPQYPGRGAGSVPGPVPRAQDQGSPREATQYQTPPSQATPQTGDTPEGGHRRL</sequence>
<organism evidence="4 5">
    <name type="scientific">Amycolatopsis acidicola</name>
    <dbReference type="NCBI Taxonomy" id="2596893"/>
    <lineage>
        <taxon>Bacteria</taxon>
        <taxon>Bacillati</taxon>
        <taxon>Actinomycetota</taxon>
        <taxon>Actinomycetes</taxon>
        <taxon>Pseudonocardiales</taxon>
        <taxon>Pseudonocardiaceae</taxon>
        <taxon>Amycolatopsis</taxon>
    </lineage>
</organism>
<keyword evidence="2" id="KW-0812">Transmembrane</keyword>